<keyword evidence="3" id="KW-1185">Reference proteome</keyword>
<proteinExistence type="predicted"/>
<evidence type="ECO:0000313" key="2">
    <source>
        <dbReference type="EMBL" id="VCW66998.1"/>
    </source>
</evidence>
<reference evidence="2 3" key="1">
    <citation type="submission" date="2018-10" db="EMBL/GenBank/DDBJ databases">
        <authorList>
            <person name="Ekblom R."/>
            <person name="Jareborg N."/>
        </authorList>
    </citation>
    <scope>NUCLEOTIDE SEQUENCE [LARGE SCALE GENOMIC DNA]</scope>
    <source>
        <tissue evidence="2">Muscle</tissue>
    </source>
</reference>
<name>A0A9X9LFK6_GULGU</name>
<evidence type="ECO:0000256" key="1">
    <source>
        <dbReference type="SAM" id="SignalP"/>
    </source>
</evidence>
<feature type="signal peptide" evidence="1">
    <location>
        <begin position="1"/>
        <end position="23"/>
    </location>
</feature>
<organism evidence="2 3">
    <name type="scientific">Gulo gulo</name>
    <name type="common">Wolverine</name>
    <name type="synonym">Gluton</name>
    <dbReference type="NCBI Taxonomy" id="48420"/>
    <lineage>
        <taxon>Eukaryota</taxon>
        <taxon>Metazoa</taxon>
        <taxon>Chordata</taxon>
        <taxon>Craniata</taxon>
        <taxon>Vertebrata</taxon>
        <taxon>Euteleostomi</taxon>
        <taxon>Mammalia</taxon>
        <taxon>Eutheria</taxon>
        <taxon>Laurasiatheria</taxon>
        <taxon>Carnivora</taxon>
        <taxon>Caniformia</taxon>
        <taxon>Musteloidea</taxon>
        <taxon>Mustelidae</taxon>
        <taxon>Guloninae</taxon>
        <taxon>Gulo</taxon>
    </lineage>
</organism>
<keyword evidence="1" id="KW-0732">Signal</keyword>
<protein>
    <submittedName>
        <fullName evidence="2">Uncharacterized protein</fullName>
    </submittedName>
</protein>
<evidence type="ECO:0000313" key="3">
    <source>
        <dbReference type="Proteomes" id="UP000269945"/>
    </source>
</evidence>
<dbReference type="EMBL" id="CYRY02002314">
    <property type="protein sequence ID" value="VCW66998.1"/>
    <property type="molecule type" value="Genomic_DNA"/>
</dbReference>
<gene>
    <name evidence="2" type="ORF">BN2614_LOCUS1</name>
</gene>
<comment type="caution">
    <text evidence="2">The sequence shown here is derived from an EMBL/GenBank/DDBJ whole genome shotgun (WGS) entry which is preliminary data.</text>
</comment>
<dbReference type="Proteomes" id="UP000269945">
    <property type="component" value="Unassembled WGS sequence"/>
</dbReference>
<dbReference type="AlphaFoldDB" id="A0A9X9LFK6"/>
<sequence>MGERKIMNALGCWLCLQFPLDYTFLLFAPPDKDSLNNRGDTLSLKYPKWFSFPDWILTKNVTLSK</sequence>
<accession>A0A9X9LFK6</accession>
<feature type="chain" id="PRO_5040829513" evidence="1">
    <location>
        <begin position="24"/>
        <end position="65"/>
    </location>
</feature>